<dbReference type="Proteomes" id="UP000823613">
    <property type="component" value="Unassembled WGS sequence"/>
</dbReference>
<accession>A0A9D9DN83</accession>
<comment type="caution">
    <text evidence="1">The sequence shown here is derived from an EMBL/GenBank/DDBJ whole genome shotgun (WGS) entry which is preliminary data.</text>
</comment>
<evidence type="ECO:0000313" key="2">
    <source>
        <dbReference type="Proteomes" id="UP000823613"/>
    </source>
</evidence>
<reference evidence="1" key="1">
    <citation type="submission" date="2020-10" db="EMBL/GenBank/DDBJ databases">
        <authorList>
            <person name="Gilroy R."/>
        </authorList>
    </citation>
    <scope>NUCLEOTIDE SEQUENCE</scope>
    <source>
        <strain evidence="1">11159</strain>
    </source>
</reference>
<reference evidence="1" key="2">
    <citation type="journal article" date="2021" name="PeerJ">
        <title>Extensive microbial diversity within the chicken gut microbiome revealed by metagenomics and culture.</title>
        <authorList>
            <person name="Gilroy R."/>
            <person name="Ravi A."/>
            <person name="Getino M."/>
            <person name="Pursley I."/>
            <person name="Horton D.L."/>
            <person name="Alikhan N.F."/>
            <person name="Baker D."/>
            <person name="Gharbi K."/>
            <person name="Hall N."/>
            <person name="Watson M."/>
            <person name="Adriaenssens E.M."/>
            <person name="Foster-Nyarko E."/>
            <person name="Jarju S."/>
            <person name="Secka A."/>
            <person name="Antonio M."/>
            <person name="Oren A."/>
            <person name="Chaudhuri R.R."/>
            <person name="La Ragione R."/>
            <person name="Hildebrand F."/>
            <person name="Pallen M.J."/>
        </authorList>
    </citation>
    <scope>NUCLEOTIDE SEQUENCE</scope>
    <source>
        <strain evidence="1">11159</strain>
    </source>
</reference>
<proteinExistence type="predicted"/>
<name>A0A9D9DN83_9BACL</name>
<protein>
    <submittedName>
        <fullName evidence="1">Uncharacterized protein</fullName>
    </submittedName>
</protein>
<dbReference type="EMBL" id="JADIMY010000120">
    <property type="protein sequence ID" value="MBO8428129.1"/>
    <property type="molecule type" value="Genomic_DNA"/>
</dbReference>
<dbReference type="AlphaFoldDB" id="A0A9D9DN83"/>
<sequence>MEKKNTLVIGFSKASYSYEELRNLTQRQLYELFLADCDGTYSYDCLTDFFYDLNEDSDNGNHMMRTYYVFSVEI</sequence>
<evidence type="ECO:0000313" key="1">
    <source>
        <dbReference type="EMBL" id="MBO8428129.1"/>
    </source>
</evidence>
<gene>
    <name evidence="1" type="ORF">IAC58_06275</name>
</gene>
<organism evidence="1 2">
    <name type="scientific">Candidatus Onthovivens merdipullorum</name>
    <dbReference type="NCBI Taxonomy" id="2840889"/>
    <lineage>
        <taxon>Bacteria</taxon>
        <taxon>Bacillati</taxon>
        <taxon>Bacillota</taxon>
        <taxon>Bacilli</taxon>
        <taxon>Bacillales</taxon>
        <taxon>Candidatus Onthovivens</taxon>
    </lineage>
</organism>